<name>A0ABN7QGC8_9BURK</name>
<gene>
    <name evidence="1" type="ORF">LMG26411_08138</name>
</gene>
<dbReference type="EMBL" id="CAJPVI010000123">
    <property type="protein sequence ID" value="CAG2161294.1"/>
    <property type="molecule type" value="Genomic_DNA"/>
</dbReference>
<comment type="caution">
    <text evidence="1">The sequence shown here is derived from an EMBL/GenBank/DDBJ whole genome shotgun (WGS) entry which is preliminary data.</text>
</comment>
<organism evidence="1 2">
    <name type="scientific">Cupriavidus numazuensis</name>
    <dbReference type="NCBI Taxonomy" id="221992"/>
    <lineage>
        <taxon>Bacteria</taxon>
        <taxon>Pseudomonadati</taxon>
        <taxon>Pseudomonadota</taxon>
        <taxon>Betaproteobacteria</taxon>
        <taxon>Burkholderiales</taxon>
        <taxon>Burkholderiaceae</taxon>
        <taxon>Cupriavidus</taxon>
    </lineage>
</organism>
<sequence length="198" mass="22407">MPRRLVCKSLVKKGLKWLFYHLLNPSHDSRITGSTHLDFAFTAPPKVGDGKARLRLPAVWELCAFPDGENNCDLSRQSPHPSMRGPEQHTQRECILPCAKPSDIRWRADQHTQFRSGCVADDALAQGPGMELLVQHRLDQTAIGDDLRGIAGCRTRSQFDSAPTCSDFPEQITEPFHRASFHRYAILHRAELRQPCRD</sequence>
<dbReference type="Proteomes" id="UP000672657">
    <property type="component" value="Unassembled WGS sequence"/>
</dbReference>
<evidence type="ECO:0000313" key="1">
    <source>
        <dbReference type="EMBL" id="CAG2161294.1"/>
    </source>
</evidence>
<evidence type="ECO:0000313" key="2">
    <source>
        <dbReference type="Proteomes" id="UP000672657"/>
    </source>
</evidence>
<protein>
    <submittedName>
        <fullName evidence="1">Uncharacterized protein</fullName>
    </submittedName>
</protein>
<accession>A0ABN7QGC8</accession>
<reference evidence="1 2" key="1">
    <citation type="submission" date="2021-03" db="EMBL/GenBank/DDBJ databases">
        <authorList>
            <person name="Peeters C."/>
        </authorList>
    </citation>
    <scope>NUCLEOTIDE SEQUENCE [LARGE SCALE GENOMIC DNA]</scope>
    <source>
        <strain evidence="1 2">LMG 26411</strain>
    </source>
</reference>
<proteinExistence type="predicted"/>
<keyword evidence="2" id="KW-1185">Reference proteome</keyword>